<reference evidence="1 2" key="1">
    <citation type="journal article" date="2022" name="DNA Res.">
        <title>Chromosomal-level genome assembly of the orchid tree Bauhinia variegata (Leguminosae; Cercidoideae) supports the allotetraploid origin hypothesis of Bauhinia.</title>
        <authorList>
            <person name="Zhong Y."/>
            <person name="Chen Y."/>
            <person name="Zheng D."/>
            <person name="Pang J."/>
            <person name="Liu Y."/>
            <person name="Luo S."/>
            <person name="Meng S."/>
            <person name="Qian L."/>
            <person name="Wei D."/>
            <person name="Dai S."/>
            <person name="Zhou R."/>
        </authorList>
    </citation>
    <scope>NUCLEOTIDE SEQUENCE [LARGE SCALE GENOMIC DNA]</scope>
    <source>
        <strain evidence="1">BV-YZ2020</strain>
    </source>
</reference>
<gene>
    <name evidence="1" type="ORF">L6164_020520</name>
</gene>
<sequence length="225" mass="25572">MVILRQHVRNYYNSEAQNMIRSTFHRGIISETYKNSFLKPKSKEEKKIEGKKKHKEAEQRRRDRIKGQYATLSTVLPKLVKTDKASILGEAIRQVMELKKNVSELEAARGGSTEGIVFPSGADKLNLEPCNDEQSLVKATLSCEDRPGLMSAIESALREVNARVVKAEMITVGGRTRSVLWVQGLACGNEGMEMLKRTLKFVIQRPTSPGFHRLPRFTRYSYYHS</sequence>
<name>A0ACB9MVA7_BAUVA</name>
<dbReference type="EMBL" id="CM039433">
    <property type="protein sequence ID" value="KAI4328138.1"/>
    <property type="molecule type" value="Genomic_DNA"/>
</dbReference>
<keyword evidence="2" id="KW-1185">Reference proteome</keyword>
<organism evidence="1 2">
    <name type="scientific">Bauhinia variegata</name>
    <name type="common">Purple orchid tree</name>
    <name type="synonym">Phanera variegata</name>
    <dbReference type="NCBI Taxonomy" id="167791"/>
    <lineage>
        <taxon>Eukaryota</taxon>
        <taxon>Viridiplantae</taxon>
        <taxon>Streptophyta</taxon>
        <taxon>Embryophyta</taxon>
        <taxon>Tracheophyta</taxon>
        <taxon>Spermatophyta</taxon>
        <taxon>Magnoliopsida</taxon>
        <taxon>eudicotyledons</taxon>
        <taxon>Gunneridae</taxon>
        <taxon>Pentapetalae</taxon>
        <taxon>rosids</taxon>
        <taxon>fabids</taxon>
        <taxon>Fabales</taxon>
        <taxon>Fabaceae</taxon>
        <taxon>Cercidoideae</taxon>
        <taxon>Cercideae</taxon>
        <taxon>Bauhiniinae</taxon>
        <taxon>Bauhinia</taxon>
    </lineage>
</organism>
<evidence type="ECO:0000313" key="1">
    <source>
        <dbReference type="EMBL" id="KAI4328138.1"/>
    </source>
</evidence>
<comment type="caution">
    <text evidence="1">The sequence shown here is derived from an EMBL/GenBank/DDBJ whole genome shotgun (WGS) entry which is preliminary data.</text>
</comment>
<proteinExistence type="predicted"/>
<protein>
    <submittedName>
        <fullName evidence="1">Uncharacterized protein</fullName>
    </submittedName>
</protein>
<accession>A0ACB9MVA7</accession>
<evidence type="ECO:0000313" key="2">
    <source>
        <dbReference type="Proteomes" id="UP000828941"/>
    </source>
</evidence>
<dbReference type="Proteomes" id="UP000828941">
    <property type="component" value="Chromosome 8"/>
</dbReference>